<keyword evidence="3" id="KW-1185">Reference proteome</keyword>
<protein>
    <submittedName>
        <fullName evidence="2">Uncharacterized protein</fullName>
    </submittedName>
</protein>
<dbReference type="Proteomes" id="UP001295423">
    <property type="component" value="Unassembled WGS sequence"/>
</dbReference>
<comment type="caution">
    <text evidence="2">The sequence shown here is derived from an EMBL/GenBank/DDBJ whole genome shotgun (WGS) entry which is preliminary data.</text>
</comment>
<accession>A0AAD2CMZ0</accession>
<gene>
    <name evidence="2" type="ORF">CYCCA115_LOCUS1801</name>
</gene>
<evidence type="ECO:0000256" key="1">
    <source>
        <dbReference type="SAM" id="SignalP"/>
    </source>
</evidence>
<evidence type="ECO:0000313" key="2">
    <source>
        <dbReference type="EMBL" id="CAJ1929944.1"/>
    </source>
</evidence>
<name>A0AAD2CMZ0_9STRA</name>
<keyword evidence="1" id="KW-0732">Signal</keyword>
<reference evidence="2" key="1">
    <citation type="submission" date="2023-08" db="EMBL/GenBank/DDBJ databases">
        <authorList>
            <person name="Audoor S."/>
            <person name="Bilcke G."/>
        </authorList>
    </citation>
    <scope>NUCLEOTIDE SEQUENCE</scope>
</reference>
<organism evidence="2 3">
    <name type="scientific">Cylindrotheca closterium</name>
    <dbReference type="NCBI Taxonomy" id="2856"/>
    <lineage>
        <taxon>Eukaryota</taxon>
        <taxon>Sar</taxon>
        <taxon>Stramenopiles</taxon>
        <taxon>Ochrophyta</taxon>
        <taxon>Bacillariophyta</taxon>
        <taxon>Bacillariophyceae</taxon>
        <taxon>Bacillariophycidae</taxon>
        <taxon>Bacillariales</taxon>
        <taxon>Bacillariaceae</taxon>
        <taxon>Cylindrotheca</taxon>
    </lineage>
</organism>
<feature type="chain" id="PRO_5042072243" evidence="1">
    <location>
        <begin position="23"/>
        <end position="499"/>
    </location>
</feature>
<sequence>MKSVSSLLLCLLLATTQHQVKAHPGAVAEGRATCGVEYSTPDSAYVIPDIAEAWYIRRVSTCESPVFWTKFEVTASGTTATAQAEAAQQLYIAAISPEIDRFRDQLKFHGVLYGPGVGADATNGLSAIPSTLPPGITVRDDLGGAAYLAPPESLATCSFVDTNPVMKSFSDVIGGRCMEQYTFDINYDDSLVQGATVFNWWLYSFEHRTVEPGTYYLQTWLTPADDVTQVSPGKYELTLGPWIWYRYASQETLSQAQSQGTSCSCAYNELDYRERVLGRLGGVDAALFQSQLPGGSCAAASNPEPSMCYTIEKEPYRSEDSAIEWSGMFSLQANTTYEWSYFAYFQGAADGIYDYPDPGMFIYVVESADIESVAAQADSSLKAAVDLEPTVTRAAGDIVSIGDEIQYILFTNTSIASNTTVLFQPTADVSIAVFTQHVPSEFMAHVLRNQATGEYVFPTSMTLYSDEGGDTGANNSAGMVTAGVSVASALLGVAAAMAF</sequence>
<evidence type="ECO:0000313" key="3">
    <source>
        <dbReference type="Proteomes" id="UP001295423"/>
    </source>
</evidence>
<feature type="signal peptide" evidence="1">
    <location>
        <begin position="1"/>
        <end position="22"/>
    </location>
</feature>
<dbReference type="AlphaFoldDB" id="A0AAD2CMZ0"/>
<proteinExistence type="predicted"/>
<dbReference type="EMBL" id="CAKOGP040000102">
    <property type="protein sequence ID" value="CAJ1929944.1"/>
    <property type="molecule type" value="Genomic_DNA"/>
</dbReference>